<organism evidence="1 2">
    <name type="scientific">Talaromyces rugulosus</name>
    <name type="common">Penicillium rugulosum</name>
    <dbReference type="NCBI Taxonomy" id="121627"/>
    <lineage>
        <taxon>Eukaryota</taxon>
        <taxon>Fungi</taxon>
        <taxon>Dikarya</taxon>
        <taxon>Ascomycota</taxon>
        <taxon>Pezizomycotina</taxon>
        <taxon>Eurotiomycetes</taxon>
        <taxon>Eurotiomycetidae</taxon>
        <taxon>Eurotiales</taxon>
        <taxon>Trichocomaceae</taxon>
        <taxon>Talaromyces</taxon>
        <taxon>Talaromyces sect. Islandici</taxon>
    </lineage>
</organism>
<dbReference type="PANTHER" id="PTHR42699">
    <property type="match status" value="1"/>
</dbReference>
<dbReference type="Proteomes" id="UP000509510">
    <property type="component" value="Chromosome VI"/>
</dbReference>
<dbReference type="InterPro" id="IPR051750">
    <property type="entry name" value="Trans-sulfuration_enzymes"/>
</dbReference>
<dbReference type="SUPFAM" id="SSF53383">
    <property type="entry name" value="PLP-dependent transferases"/>
    <property type="match status" value="1"/>
</dbReference>
<reference evidence="2" key="1">
    <citation type="submission" date="2020-06" db="EMBL/GenBank/DDBJ databases">
        <title>A chromosome-scale genome assembly of Talaromyces rugulosus W13939.</title>
        <authorList>
            <person name="Wang B."/>
            <person name="Guo L."/>
            <person name="Ye K."/>
            <person name="Wang L."/>
        </authorList>
    </citation>
    <scope>NUCLEOTIDE SEQUENCE [LARGE SCALE GENOMIC DNA]</scope>
    <source>
        <strain evidence="2">W13939</strain>
    </source>
</reference>
<dbReference type="InterPro" id="IPR015422">
    <property type="entry name" value="PyrdxlP-dep_Trfase_small"/>
</dbReference>
<dbReference type="EMBL" id="CP055903">
    <property type="protein sequence ID" value="QKX64035.1"/>
    <property type="molecule type" value="Genomic_DNA"/>
</dbReference>
<dbReference type="RefSeq" id="XP_035350209.1">
    <property type="nucleotide sequence ID" value="XM_035494316.1"/>
</dbReference>
<accession>A0A7H8RET5</accession>
<dbReference type="KEGG" id="trg:TRUGW13939_11208"/>
<dbReference type="PANTHER" id="PTHR42699:SF1">
    <property type="entry name" value="CYSTATHIONINE GAMMA-SYNTHASE-RELATED"/>
    <property type="match status" value="1"/>
</dbReference>
<dbReference type="GO" id="GO:0003962">
    <property type="term" value="F:cystathionine gamma-synthase activity"/>
    <property type="evidence" value="ECO:0007669"/>
    <property type="project" value="TreeGrafter"/>
</dbReference>
<dbReference type="GO" id="GO:0019346">
    <property type="term" value="P:transsulfuration"/>
    <property type="evidence" value="ECO:0007669"/>
    <property type="project" value="TreeGrafter"/>
</dbReference>
<dbReference type="OrthoDB" id="10047078at2759"/>
<protein>
    <recommendedName>
        <fullName evidence="3">Cystathionine gamma-synthase</fullName>
    </recommendedName>
</protein>
<dbReference type="Gene3D" id="3.40.640.10">
    <property type="entry name" value="Type I PLP-dependent aspartate aminotransferase-like (Major domain)"/>
    <property type="match status" value="1"/>
</dbReference>
<proteinExistence type="predicted"/>
<dbReference type="InterPro" id="IPR015424">
    <property type="entry name" value="PyrdxlP-dep_Trfase"/>
</dbReference>
<gene>
    <name evidence="1" type="ORF">TRUGW13939_11208</name>
</gene>
<dbReference type="InterPro" id="IPR015421">
    <property type="entry name" value="PyrdxlP-dep_Trfase_major"/>
</dbReference>
<evidence type="ECO:0000313" key="1">
    <source>
        <dbReference type="EMBL" id="QKX64035.1"/>
    </source>
</evidence>
<dbReference type="AlphaFoldDB" id="A0A7H8RET5"/>
<evidence type="ECO:0008006" key="3">
    <source>
        <dbReference type="Google" id="ProtNLM"/>
    </source>
</evidence>
<dbReference type="Gene3D" id="3.90.1150.10">
    <property type="entry name" value="Aspartate Aminotransferase, domain 1"/>
    <property type="match status" value="1"/>
</dbReference>
<sequence>MALVHPASADMKLHLIGQEESAVQILVDALVKKLAIPKHFSGLLFVDPDALTEVNEFSTRDYCQEKHGEHCGMIFKQIDIYCVRLYGVFFEPPNLAAIDYAHVTGVSISQRLAECLHSHVEDSLFRDLPMEYGIVQSKPTYLLQVPPSLTTKERIVSLLKRVPASTAPSTLISPKRLRTGDRIVPAIGVSDVYLFPTAKAALYRLHNHLTMFNDYEYISVAFGRVSKSLLDILAINGARHDHFANGDENDLTNLEALCKAEKTAEHGVQALYVEFPSVSAFEGLRKLADRYGFVLVVSETTVNLANVDFMSIADVLATNLAAGFSGDTDVQGGSLVLNPESSAVYRYLKPLMERNWHNEVFTGDIVELEYNSRDYLCRSATSNQNAEAIATFLQGKATKSSVIRVNYPKFTPGFEVYMRDPTSKFVPGYGCLVVVDFEEQDCAVAFYAALKMEIEAHSIDCPTCIFLEDSGTLFRGDQVNSGCSVHVVAGLESTDSLIRSVQQALEVADGSTGDRKVIAPSGSL</sequence>
<evidence type="ECO:0000313" key="2">
    <source>
        <dbReference type="Proteomes" id="UP000509510"/>
    </source>
</evidence>
<dbReference type="GeneID" id="55998686"/>
<name>A0A7H8RET5_TALRU</name>
<keyword evidence="2" id="KW-1185">Reference proteome</keyword>